<dbReference type="PANTHER" id="PTHR11257:SF13">
    <property type="entry name" value="GEO07322P1"/>
    <property type="match status" value="1"/>
</dbReference>
<dbReference type="PANTHER" id="PTHR11257">
    <property type="entry name" value="CHEMOSENSORY PROTEIN-RELATED"/>
    <property type="match status" value="1"/>
</dbReference>
<feature type="signal peptide" evidence="1">
    <location>
        <begin position="1"/>
        <end position="16"/>
    </location>
</feature>
<dbReference type="GeneID" id="111361848"/>
<accession>A0A9J7EN98</accession>
<dbReference type="Pfam" id="PF03392">
    <property type="entry name" value="OS-D"/>
    <property type="match status" value="2"/>
</dbReference>
<name>A0A9J7EN98_SPOLT</name>
<dbReference type="RefSeq" id="XP_022834046.1">
    <property type="nucleotide sequence ID" value="XM_022978278.1"/>
</dbReference>
<sequence>MKSILVLCLLVAAVSCRPESYDTRYDNFDVEALVGNVRLLTAYGHCFLGNGPCTPEGSAFKKTIPDALRTGCGKCSPKQRHLIRVVVQGFQNKTPALWQDLVKKQDPNGQYKEIFTRFLNGRRSKMKYILVALVVTIAVVDAQETYGTEYDNVNGEAIVSDDKQFQGFVDCFTGAAPCNEPAAAFKRVLPEAIVQACGKCNPAQKHLVRLFLEAYSKKRPQEYEKFKDLFDPERKYFPKFEASVAGF</sequence>
<dbReference type="OrthoDB" id="6344725at2759"/>
<dbReference type="Proteomes" id="UP000301870">
    <property type="component" value="Unplaced"/>
</dbReference>
<dbReference type="InterPro" id="IPR005055">
    <property type="entry name" value="A10/PebIII"/>
</dbReference>
<evidence type="ECO:0000313" key="3">
    <source>
        <dbReference type="RefSeq" id="XP_022834046.1"/>
    </source>
</evidence>
<gene>
    <name evidence="3" type="primary">LOC111361848</name>
</gene>
<dbReference type="KEGG" id="sliu:111361848"/>
<organism evidence="2 3">
    <name type="scientific">Spodoptera litura</name>
    <name type="common">Asian cotton leafworm</name>
    <dbReference type="NCBI Taxonomy" id="69820"/>
    <lineage>
        <taxon>Eukaryota</taxon>
        <taxon>Metazoa</taxon>
        <taxon>Ecdysozoa</taxon>
        <taxon>Arthropoda</taxon>
        <taxon>Hexapoda</taxon>
        <taxon>Insecta</taxon>
        <taxon>Pterygota</taxon>
        <taxon>Neoptera</taxon>
        <taxon>Endopterygota</taxon>
        <taxon>Lepidoptera</taxon>
        <taxon>Glossata</taxon>
        <taxon>Ditrysia</taxon>
        <taxon>Noctuoidea</taxon>
        <taxon>Noctuidae</taxon>
        <taxon>Amphipyrinae</taxon>
        <taxon>Spodoptera</taxon>
    </lineage>
</organism>
<dbReference type="PROSITE" id="PS51257">
    <property type="entry name" value="PROKAR_LIPOPROTEIN"/>
    <property type="match status" value="1"/>
</dbReference>
<evidence type="ECO:0000313" key="2">
    <source>
        <dbReference type="Proteomes" id="UP000301870"/>
    </source>
</evidence>
<reference evidence="3" key="1">
    <citation type="submission" date="2025-08" db="UniProtKB">
        <authorList>
            <consortium name="RefSeq"/>
        </authorList>
    </citation>
    <scope>IDENTIFICATION</scope>
    <source>
        <strain evidence="3">Ishihara</strain>
        <tissue evidence="3">Whole body</tissue>
    </source>
</reference>
<dbReference type="SUPFAM" id="SSF100910">
    <property type="entry name" value="Chemosensory protein Csp2"/>
    <property type="match status" value="2"/>
</dbReference>
<dbReference type="InterPro" id="IPR036682">
    <property type="entry name" value="OS_D_A10/PebIII_sf"/>
</dbReference>
<keyword evidence="2" id="KW-1185">Reference proteome</keyword>
<proteinExistence type="predicted"/>
<feature type="chain" id="PRO_5039938853" evidence="1">
    <location>
        <begin position="17"/>
        <end position="247"/>
    </location>
</feature>
<evidence type="ECO:0000256" key="1">
    <source>
        <dbReference type="SAM" id="SignalP"/>
    </source>
</evidence>
<protein>
    <submittedName>
        <fullName evidence="3">Uncharacterized protein LOC111361848</fullName>
    </submittedName>
</protein>
<dbReference type="Gene3D" id="1.10.2080.10">
    <property type="entry name" value="Insect odorant-binding protein A10/Ejaculatory bulb-specific protein 3"/>
    <property type="match status" value="2"/>
</dbReference>
<dbReference type="AlphaFoldDB" id="A0A9J7EN98"/>
<keyword evidence="1" id="KW-0732">Signal</keyword>